<organism evidence="2 3">
    <name type="scientific">Quillaja saponaria</name>
    <name type="common">Soap bark tree</name>
    <dbReference type="NCBI Taxonomy" id="32244"/>
    <lineage>
        <taxon>Eukaryota</taxon>
        <taxon>Viridiplantae</taxon>
        <taxon>Streptophyta</taxon>
        <taxon>Embryophyta</taxon>
        <taxon>Tracheophyta</taxon>
        <taxon>Spermatophyta</taxon>
        <taxon>Magnoliopsida</taxon>
        <taxon>eudicotyledons</taxon>
        <taxon>Gunneridae</taxon>
        <taxon>Pentapetalae</taxon>
        <taxon>rosids</taxon>
        <taxon>fabids</taxon>
        <taxon>Fabales</taxon>
        <taxon>Quillajaceae</taxon>
        <taxon>Quillaja</taxon>
    </lineage>
</organism>
<accession>A0AAD7PHY9</accession>
<evidence type="ECO:0000313" key="2">
    <source>
        <dbReference type="EMBL" id="KAJ7955767.1"/>
    </source>
</evidence>
<feature type="compositionally biased region" description="Acidic residues" evidence="1">
    <location>
        <begin position="63"/>
        <end position="72"/>
    </location>
</feature>
<dbReference type="InterPro" id="IPR008480">
    <property type="entry name" value="DUF761_pln"/>
</dbReference>
<sequence length="132" mass="15316">MMGIQNRSNFLSRLRRAVEKVRLLLAFNIMGHNWRIASMLRRGSLSKRQLSFNDRPGLRLCTEESDTEDSDSGLDSSSHGGLQRTTSYPSEDDIDKRAEMFIANFRRQLQMERQISLELRYCRGNSFELISP</sequence>
<dbReference type="PANTHER" id="PTHR33098:SF112">
    <property type="entry name" value="COTTON FIBER PROTEIN"/>
    <property type="match status" value="1"/>
</dbReference>
<keyword evidence="3" id="KW-1185">Reference proteome</keyword>
<dbReference type="PANTHER" id="PTHR33098">
    <property type="entry name" value="COTTON FIBER (DUF761)"/>
    <property type="match status" value="1"/>
</dbReference>
<dbReference type="AlphaFoldDB" id="A0AAD7PHY9"/>
<feature type="region of interest" description="Disordered" evidence="1">
    <location>
        <begin position="61"/>
        <end position="93"/>
    </location>
</feature>
<comment type="caution">
    <text evidence="2">The sequence shown here is derived from an EMBL/GenBank/DDBJ whole genome shotgun (WGS) entry which is preliminary data.</text>
</comment>
<dbReference type="Pfam" id="PF05553">
    <property type="entry name" value="DUF761"/>
    <property type="match status" value="1"/>
</dbReference>
<gene>
    <name evidence="2" type="ORF">O6P43_022303</name>
</gene>
<feature type="compositionally biased region" description="Low complexity" evidence="1">
    <location>
        <begin position="73"/>
        <end position="82"/>
    </location>
</feature>
<evidence type="ECO:0000313" key="3">
    <source>
        <dbReference type="Proteomes" id="UP001163823"/>
    </source>
</evidence>
<evidence type="ECO:0000256" key="1">
    <source>
        <dbReference type="SAM" id="MobiDB-lite"/>
    </source>
</evidence>
<proteinExistence type="predicted"/>
<reference evidence="2" key="1">
    <citation type="journal article" date="2023" name="Science">
        <title>Elucidation of the pathway for biosynthesis of saponin adjuvants from the soapbark tree.</title>
        <authorList>
            <person name="Reed J."/>
            <person name="Orme A."/>
            <person name="El-Demerdash A."/>
            <person name="Owen C."/>
            <person name="Martin L.B.B."/>
            <person name="Misra R.C."/>
            <person name="Kikuchi S."/>
            <person name="Rejzek M."/>
            <person name="Martin A.C."/>
            <person name="Harkess A."/>
            <person name="Leebens-Mack J."/>
            <person name="Louveau T."/>
            <person name="Stephenson M.J."/>
            <person name="Osbourn A."/>
        </authorList>
    </citation>
    <scope>NUCLEOTIDE SEQUENCE</scope>
    <source>
        <strain evidence="2">S10</strain>
    </source>
</reference>
<dbReference type="KEGG" id="qsa:O6P43_022303"/>
<dbReference type="Proteomes" id="UP001163823">
    <property type="component" value="Chromosome 9"/>
</dbReference>
<dbReference type="EMBL" id="JARAOO010000009">
    <property type="protein sequence ID" value="KAJ7955767.1"/>
    <property type="molecule type" value="Genomic_DNA"/>
</dbReference>
<protein>
    <submittedName>
        <fullName evidence="2">DUF761 domain-containing protein</fullName>
    </submittedName>
</protein>
<name>A0AAD7PHY9_QUISA</name>